<gene>
    <name evidence="1" type="ORF">C8N45_1181</name>
</gene>
<accession>A0A2T6K745</accession>
<dbReference type="AlphaFoldDB" id="A0A2T6K745"/>
<keyword evidence="2" id="KW-1185">Reference proteome</keyword>
<reference evidence="1 2" key="1">
    <citation type="submission" date="2018-04" db="EMBL/GenBank/DDBJ databases">
        <title>Genomic Encyclopedia of Archaeal and Bacterial Type Strains, Phase II (KMG-II): from individual species to whole genera.</title>
        <authorList>
            <person name="Goeker M."/>
        </authorList>
    </citation>
    <scope>NUCLEOTIDE SEQUENCE [LARGE SCALE GENOMIC DNA]</scope>
    <source>
        <strain evidence="1 2">DSM 29955</strain>
    </source>
</reference>
<name>A0A2T6K745_9RHOB</name>
<evidence type="ECO:0000313" key="2">
    <source>
        <dbReference type="Proteomes" id="UP000244523"/>
    </source>
</evidence>
<dbReference type="Proteomes" id="UP000244523">
    <property type="component" value="Unassembled WGS sequence"/>
</dbReference>
<sequence>MICDHAAQFDIRKLAKPGCHLPDRFEFADGVLETTWTSSNFGGRRQWFLCPSCDRRCAIIYCHPKTLKMGCRVCLKGRYASEYMSPQGRRLHAAFAVRRRLGQKKGGIGPPFPLKPKGMHWRTYQAIRVAALHEELNIWFQGYADISNISVEKAKQRFSKHL</sequence>
<organism evidence="1 2">
    <name type="scientific">Yoonia sediminilitoris</name>
    <dbReference type="NCBI Taxonomy" id="1286148"/>
    <lineage>
        <taxon>Bacteria</taxon>
        <taxon>Pseudomonadati</taxon>
        <taxon>Pseudomonadota</taxon>
        <taxon>Alphaproteobacteria</taxon>
        <taxon>Rhodobacterales</taxon>
        <taxon>Paracoccaceae</taxon>
        <taxon>Yoonia</taxon>
    </lineage>
</organism>
<protein>
    <submittedName>
        <fullName evidence="1">Uncharacterized protein</fullName>
    </submittedName>
</protein>
<dbReference type="EMBL" id="QBUD01000018">
    <property type="protein sequence ID" value="PUB10522.1"/>
    <property type="molecule type" value="Genomic_DNA"/>
</dbReference>
<comment type="caution">
    <text evidence="1">The sequence shown here is derived from an EMBL/GenBank/DDBJ whole genome shotgun (WGS) entry which is preliminary data.</text>
</comment>
<proteinExistence type="predicted"/>
<evidence type="ECO:0000313" key="1">
    <source>
        <dbReference type="EMBL" id="PUB10522.1"/>
    </source>
</evidence>